<evidence type="ECO:0000256" key="4">
    <source>
        <dbReference type="ARBA" id="ARBA00022840"/>
    </source>
</evidence>
<dbReference type="SMART" id="SM00382">
    <property type="entry name" value="AAA"/>
    <property type="match status" value="1"/>
</dbReference>
<organism evidence="6 7">
    <name type="scientific">Ereboglobus luteus</name>
    <dbReference type="NCBI Taxonomy" id="1796921"/>
    <lineage>
        <taxon>Bacteria</taxon>
        <taxon>Pseudomonadati</taxon>
        <taxon>Verrucomicrobiota</taxon>
        <taxon>Opitutia</taxon>
        <taxon>Opitutales</taxon>
        <taxon>Opitutaceae</taxon>
        <taxon>Ereboglobus</taxon>
    </lineage>
</organism>
<dbReference type="AlphaFoldDB" id="A0A2U8E6J1"/>
<dbReference type="KEGG" id="elut:CKA38_03420"/>
<proteinExistence type="inferred from homology"/>
<evidence type="ECO:0000313" key="7">
    <source>
        <dbReference type="Proteomes" id="UP000244896"/>
    </source>
</evidence>
<feature type="domain" description="ABC transporter" evidence="5">
    <location>
        <begin position="14"/>
        <end position="237"/>
    </location>
</feature>
<dbReference type="PANTHER" id="PTHR46743:SF2">
    <property type="entry name" value="TEICHOIC ACIDS EXPORT ATP-BINDING PROTEIN TAGH"/>
    <property type="match status" value="1"/>
</dbReference>
<dbReference type="CDD" id="cd03220">
    <property type="entry name" value="ABC_KpsT_Wzt"/>
    <property type="match status" value="1"/>
</dbReference>
<dbReference type="InterPro" id="IPR027417">
    <property type="entry name" value="P-loop_NTPase"/>
</dbReference>
<keyword evidence="3" id="KW-0547">Nucleotide-binding</keyword>
<dbReference type="GO" id="GO:0016887">
    <property type="term" value="F:ATP hydrolysis activity"/>
    <property type="evidence" value="ECO:0007669"/>
    <property type="project" value="InterPro"/>
</dbReference>
<evidence type="ECO:0000256" key="1">
    <source>
        <dbReference type="ARBA" id="ARBA00005417"/>
    </source>
</evidence>
<dbReference type="GO" id="GO:0005524">
    <property type="term" value="F:ATP binding"/>
    <property type="evidence" value="ECO:0007669"/>
    <property type="project" value="UniProtKB-KW"/>
</dbReference>
<dbReference type="GO" id="GO:0016020">
    <property type="term" value="C:membrane"/>
    <property type="evidence" value="ECO:0007669"/>
    <property type="project" value="InterPro"/>
</dbReference>
<dbReference type="GO" id="GO:0140359">
    <property type="term" value="F:ABC-type transporter activity"/>
    <property type="evidence" value="ECO:0007669"/>
    <property type="project" value="InterPro"/>
</dbReference>
<dbReference type="InterPro" id="IPR015860">
    <property type="entry name" value="ABC_transpr_TagH-like"/>
</dbReference>
<dbReference type="InterPro" id="IPR003593">
    <property type="entry name" value="AAA+_ATPase"/>
</dbReference>
<evidence type="ECO:0000256" key="3">
    <source>
        <dbReference type="ARBA" id="ARBA00022741"/>
    </source>
</evidence>
<reference evidence="6 7" key="1">
    <citation type="journal article" date="2018" name="Syst. Appl. Microbiol.">
        <title>Ereboglobus luteus gen. nov. sp. nov. from cockroach guts, and new insights into the oxygen relationship of the genera Opitutus and Didymococcus (Verrucomicrobia: Opitutaceae).</title>
        <authorList>
            <person name="Tegtmeier D."/>
            <person name="Belitz A."/>
            <person name="Radek R."/>
            <person name="Heimerl T."/>
            <person name="Brune A."/>
        </authorList>
    </citation>
    <scope>NUCLEOTIDE SEQUENCE [LARGE SCALE GENOMIC DNA]</scope>
    <source>
        <strain evidence="6 7">Ho45</strain>
    </source>
</reference>
<dbReference type="PROSITE" id="PS50893">
    <property type="entry name" value="ABC_TRANSPORTER_2"/>
    <property type="match status" value="1"/>
</dbReference>
<keyword evidence="2" id="KW-0813">Transport</keyword>
<dbReference type="InterPro" id="IPR050683">
    <property type="entry name" value="Bact_Polysacc_Export_ATP-bd"/>
</dbReference>
<keyword evidence="4" id="KW-0067">ATP-binding</keyword>
<name>A0A2U8E6J1_9BACT</name>
<evidence type="ECO:0000313" key="6">
    <source>
        <dbReference type="EMBL" id="AWI10487.1"/>
    </source>
</evidence>
<keyword evidence="7" id="KW-1185">Reference proteome</keyword>
<sequence>MTPLITLDNVGLCYRPQRTIFSRTKKEIWALRGLNLQIFEGEKLGIIGRNGCGKSTLMRVLAGIYGIDEGKMLFSRPNVHVELLSLGVGFEGNLTGEENAILNGMLMGKSRGHMLERIDKIREFSGLGDFFDYPVYTYSSGMNLRLGFSVAMETDPDVLLIDEVLGVGDEVFAAKSEAAIKEKFSSNRTVVLISHDAETIKRMCGRAIWLEKGQILAEGDPGEVAEKYHTGAHQYKI</sequence>
<evidence type="ECO:0000256" key="2">
    <source>
        <dbReference type="ARBA" id="ARBA00022448"/>
    </source>
</evidence>
<dbReference type="Pfam" id="PF00005">
    <property type="entry name" value="ABC_tran"/>
    <property type="match status" value="1"/>
</dbReference>
<dbReference type="Gene3D" id="3.40.50.300">
    <property type="entry name" value="P-loop containing nucleotide triphosphate hydrolases"/>
    <property type="match status" value="1"/>
</dbReference>
<accession>A0A2U8E6J1</accession>
<dbReference type="SUPFAM" id="SSF52540">
    <property type="entry name" value="P-loop containing nucleoside triphosphate hydrolases"/>
    <property type="match status" value="1"/>
</dbReference>
<dbReference type="PANTHER" id="PTHR46743">
    <property type="entry name" value="TEICHOIC ACIDS EXPORT ATP-BINDING PROTEIN TAGH"/>
    <property type="match status" value="1"/>
</dbReference>
<comment type="similarity">
    <text evidence="1">Belongs to the ABC transporter superfamily.</text>
</comment>
<protein>
    <recommendedName>
        <fullName evidence="5">ABC transporter domain-containing protein</fullName>
    </recommendedName>
</protein>
<dbReference type="EMBL" id="CP023004">
    <property type="protein sequence ID" value="AWI10487.1"/>
    <property type="molecule type" value="Genomic_DNA"/>
</dbReference>
<dbReference type="InterPro" id="IPR003439">
    <property type="entry name" value="ABC_transporter-like_ATP-bd"/>
</dbReference>
<gene>
    <name evidence="6" type="ORF">CKA38_03420</name>
</gene>
<dbReference type="OrthoDB" id="9778870at2"/>
<evidence type="ECO:0000259" key="5">
    <source>
        <dbReference type="PROSITE" id="PS50893"/>
    </source>
</evidence>
<dbReference type="Proteomes" id="UP000244896">
    <property type="component" value="Chromosome"/>
</dbReference>